<gene>
    <name evidence="7" type="ORF">ACFQ03_22395</name>
</gene>
<dbReference type="RefSeq" id="WP_379291089.1">
    <property type="nucleotide sequence ID" value="NZ_JBHTIU010000092.1"/>
</dbReference>
<keyword evidence="5 6" id="KW-0472">Membrane</keyword>
<protein>
    <submittedName>
        <fullName evidence="7">DUF445 domain-containing protein</fullName>
    </submittedName>
</protein>
<organism evidence="7 8">
    <name type="scientific">Paenibacillus residui</name>
    <dbReference type="NCBI Taxonomy" id="629724"/>
    <lineage>
        <taxon>Bacteria</taxon>
        <taxon>Bacillati</taxon>
        <taxon>Bacillota</taxon>
        <taxon>Bacilli</taxon>
        <taxon>Bacillales</taxon>
        <taxon>Paenibacillaceae</taxon>
        <taxon>Paenibacillus</taxon>
    </lineage>
</organism>
<dbReference type="PANTHER" id="PTHR35791:SF1">
    <property type="entry name" value="UPF0754 MEMBRANE PROTEIN YHEB"/>
    <property type="match status" value="1"/>
</dbReference>
<proteinExistence type="inferred from homology"/>
<keyword evidence="8" id="KW-1185">Reference proteome</keyword>
<dbReference type="Pfam" id="PF04286">
    <property type="entry name" value="DUF445"/>
    <property type="match status" value="1"/>
</dbReference>
<evidence type="ECO:0000313" key="8">
    <source>
        <dbReference type="Proteomes" id="UP001597120"/>
    </source>
</evidence>
<evidence type="ECO:0000256" key="2">
    <source>
        <dbReference type="ARBA" id="ARBA00008053"/>
    </source>
</evidence>
<sequence length="388" mass="44267">MKELITILIAVTVAAFVGGITNHLAIKMLFHPRDAIYIRGRRLPFTPGLIPKRKAEIGQSLGKIVAEHLVTTQGLASLLHKPVFVGRVEEKLNQWIHQWAESEETVEQLAQRIWTPEQLAEGREQLARWLRDKSAQAVHAFWDRHELSELTLDRLVPDWSESRKQELIRWGSEIFVEQMKAELQSPKGEQMLRKLTVQFMEQAGGFLGTLAGIFMDEDKIAGKVRSALYKQLDSEEFRSTLADFMQRKLQQIEKITLKQIIGYCTGQDAREWAGIQAASRLPWEEWLDRVGSLQLRELIGPRKAWMLERVPGLTSRVLGALSQNMDKMVGAINLPALVEEEVEKFPVEQLENIILSVSGKEFRAITWLGVLLGGFIGLFQSILMLWVR</sequence>
<accession>A0ABW3DEJ4</accession>
<evidence type="ECO:0000256" key="4">
    <source>
        <dbReference type="ARBA" id="ARBA00022989"/>
    </source>
</evidence>
<dbReference type="Proteomes" id="UP001597120">
    <property type="component" value="Unassembled WGS sequence"/>
</dbReference>
<feature type="transmembrane region" description="Helical" evidence="6">
    <location>
        <begin position="364"/>
        <end position="387"/>
    </location>
</feature>
<evidence type="ECO:0000256" key="6">
    <source>
        <dbReference type="SAM" id="Phobius"/>
    </source>
</evidence>
<evidence type="ECO:0000256" key="3">
    <source>
        <dbReference type="ARBA" id="ARBA00022692"/>
    </source>
</evidence>
<comment type="subcellular location">
    <subcellularLocation>
        <location evidence="1">Endomembrane system</location>
    </subcellularLocation>
</comment>
<dbReference type="EMBL" id="JBHTIU010000092">
    <property type="protein sequence ID" value="MFD0871882.1"/>
    <property type="molecule type" value="Genomic_DNA"/>
</dbReference>
<reference evidence="8" key="1">
    <citation type="journal article" date="2019" name="Int. J. Syst. Evol. Microbiol.">
        <title>The Global Catalogue of Microorganisms (GCM) 10K type strain sequencing project: providing services to taxonomists for standard genome sequencing and annotation.</title>
        <authorList>
            <consortium name="The Broad Institute Genomics Platform"/>
            <consortium name="The Broad Institute Genome Sequencing Center for Infectious Disease"/>
            <person name="Wu L."/>
            <person name="Ma J."/>
        </authorList>
    </citation>
    <scope>NUCLEOTIDE SEQUENCE [LARGE SCALE GENOMIC DNA]</scope>
    <source>
        <strain evidence="8">CCUG 57263</strain>
    </source>
</reference>
<keyword evidence="4 6" id="KW-1133">Transmembrane helix</keyword>
<comment type="caution">
    <text evidence="7">The sequence shown here is derived from an EMBL/GenBank/DDBJ whole genome shotgun (WGS) entry which is preliminary data.</text>
</comment>
<evidence type="ECO:0000313" key="7">
    <source>
        <dbReference type="EMBL" id="MFD0871882.1"/>
    </source>
</evidence>
<keyword evidence="3 6" id="KW-0812">Transmembrane</keyword>
<dbReference type="InterPro" id="IPR007383">
    <property type="entry name" value="DUF445"/>
</dbReference>
<evidence type="ECO:0000256" key="1">
    <source>
        <dbReference type="ARBA" id="ARBA00004308"/>
    </source>
</evidence>
<name>A0ABW3DEJ4_9BACL</name>
<comment type="similarity">
    <text evidence="2">Belongs to the UPF0754 family.</text>
</comment>
<dbReference type="PANTHER" id="PTHR35791">
    <property type="entry name" value="UPF0754 MEMBRANE PROTEIN YHEB"/>
    <property type="match status" value="1"/>
</dbReference>
<evidence type="ECO:0000256" key="5">
    <source>
        <dbReference type="ARBA" id="ARBA00023136"/>
    </source>
</evidence>